<dbReference type="EMBL" id="ADLW01000004">
    <property type="protein sequence ID" value="EGK03966.1"/>
    <property type="molecule type" value="Genomic_DNA"/>
</dbReference>
<evidence type="ECO:0000313" key="4">
    <source>
        <dbReference type="Proteomes" id="UP000006420"/>
    </source>
</evidence>
<comment type="caution">
    <text evidence="3">The sequence shown here is derived from an EMBL/GenBank/DDBJ whole genome shotgun (WGS) entry which is preliminary data.</text>
</comment>
<dbReference type="InterPro" id="IPR024370">
    <property type="entry name" value="PBP_domain"/>
</dbReference>
<sequence>MNYLFFVMKNLSLIVCIFAFIFLFSCSDQRKITRTDTPTSGIAEIAVDECFAPVIQEQVDVFGALNHEALVIPIFTSENEAFNLFMKDSLRVIIATRQLTANETQIVKERKQAPRTQRLAIDGIALIVNKENMDTLITVSDIKKIMTGQIKDWKEINPKSKLGEISVVFDSPNSSTVRFIKDSICGGEPLSRNVKARSADSVKNVNLQERTPNQQVIDYVAAVPNAIGIIGVNWISNPSDPKNLSFINSINVMSVSSEDKATEENSFKPFAAYLVLKKYPLTRDIFIIISDVKGGLPSGFVTFAAGEKGQRIILKAGLYPANVPTRLVRANPTF</sequence>
<organism evidence="3 4">
    <name type="scientific">Dysgonomonas mossii DSM 22836</name>
    <dbReference type="NCBI Taxonomy" id="742767"/>
    <lineage>
        <taxon>Bacteria</taxon>
        <taxon>Pseudomonadati</taxon>
        <taxon>Bacteroidota</taxon>
        <taxon>Bacteroidia</taxon>
        <taxon>Bacteroidales</taxon>
        <taxon>Dysgonomonadaceae</taxon>
        <taxon>Dysgonomonas</taxon>
    </lineage>
</organism>
<dbReference type="Gene3D" id="3.40.190.10">
    <property type="entry name" value="Periplasmic binding protein-like II"/>
    <property type="match status" value="2"/>
</dbReference>
<dbReference type="SUPFAM" id="SSF53850">
    <property type="entry name" value="Periplasmic binding protein-like II"/>
    <property type="match status" value="1"/>
</dbReference>
<accession>F8WZ94</accession>
<gene>
    <name evidence="3" type="ORF">HMPREF9456_00994</name>
</gene>
<dbReference type="HOGENOM" id="CLU_061152_0_0_10"/>
<name>F8WZ94_9BACT</name>
<dbReference type="Proteomes" id="UP000006420">
    <property type="component" value="Unassembled WGS sequence"/>
</dbReference>
<proteinExistence type="predicted"/>
<dbReference type="OrthoDB" id="1450880at2"/>
<dbReference type="InterPro" id="IPR050811">
    <property type="entry name" value="Phosphate_ABC_transporter"/>
</dbReference>
<protein>
    <recommendedName>
        <fullName evidence="2">PBP domain-containing protein</fullName>
    </recommendedName>
</protein>
<evidence type="ECO:0000313" key="3">
    <source>
        <dbReference type="EMBL" id="EGK03966.1"/>
    </source>
</evidence>
<dbReference type="eggNOG" id="COG0226">
    <property type="taxonomic scope" value="Bacteria"/>
</dbReference>
<dbReference type="GeneID" id="78081670"/>
<dbReference type="STRING" id="742767.HMPREF9456_00994"/>
<keyword evidence="1" id="KW-0732">Signal</keyword>
<feature type="domain" description="PBP" evidence="2">
    <location>
        <begin position="34"/>
        <end position="306"/>
    </location>
</feature>
<keyword evidence="4" id="KW-1185">Reference proteome</keyword>
<reference evidence="3 4" key="1">
    <citation type="submission" date="2011-04" db="EMBL/GenBank/DDBJ databases">
        <title>The Genome Sequence of Dysgonomonas mossii DSM 22836.</title>
        <authorList>
            <consortium name="The Broad Institute Genome Sequencing Platform"/>
            <person name="Earl A."/>
            <person name="Ward D."/>
            <person name="Feldgarden M."/>
            <person name="Gevers D."/>
            <person name="Pudlo N."/>
            <person name="Martens E."/>
            <person name="Allen-Vercoe E."/>
            <person name="Young S.K."/>
            <person name="Zeng Q."/>
            <person name="Gargeya S."/>
            <person name="Fitzgerald M."/>
            <person name="Haas B."/>
            <person name="Abouelleil A."/>
            <person name="Alvarado L."/>
            <person name="Arachchi H.M."/>
            <person name="Berlin A."/>
            <person name="Brown A."/>
            <person name="Chapman S.B."/>
            <person name="Chen Z."/>
            <person name="Dunbar C."/>
            <person name="Freedman E."/>
            <person name="Gearin G."/>
            <person name="Gellesch M."/>
            <person name="Goldberg J."/>
            <person name="Griggs A."/>
            <person name="Gujja S."/>
            <person name="Heiman D."/>
            <person name="Howarth C."/>
            <person name="Larson L."/>
            <person name="Lui A."/>
            <person name="MacDonald P.J.P."/>
            <person name="Mehta T."/>
            <person name="Montmayeur A."/>
            <person name="Murphy C."/>
            <person name="Neiman D."/>
            <person name="Pearson M."/>
            <person name="Priest M."/>
            <person name="Roberts A."/>
            <person name="Saif S."/>
            <person name="Shea T."/>
            <person name="Shenoy N."/>
            <person name="Sisk P."/>
            <person name="Stolte C."/>
            <person name="Sykes S."/>
            <person name="Yandava C."/>
            <person name="Wortman J."/>
            <person name="Nusbaum C."/>
            <person name="Birren B."/>
        </authorList>
    </citation>
    <scope>NUCLEOTIDE SEQUENCE [LARGE SCALE GENOMIC DNA]</scope>
    <source>
        <strain evidence="3 4">DSM 22836</strain>
    </source>
</reference>
<dbReference type="RefSeq" id="WP_006842365.1">
    <property type="nucleotide sequence ID" value="NZ_AQWJ01000002.1"/>
</dbReference>
<dbReference type="Pfam" id="PF12849">
    <property type="entry name" value="PBP_like_2"/>
    <property type="match status" value="1"/>
</dbReference>
<dbReference type="AlphaFoldDB" id="F8WZ94"/>
<evidence type="ECO:0000259" key="2">
    <source>
        <dbReference type="Pfam" id="PF12849"/>
    </source>
</evidence>
<dbReference type="PANTHER" id="PTHR30570">
    <property type="entry name" value="PERIPLASMIC PHOSPHATE BINDING COMPONENT OF PHOSPHATE ABC TRANSPORTER"/>
    <property type="match status" value="1"/>
</dbReference>
<dbReference type="PANTHER" id="PTHR30570:SF1">
    <property type="entry name" value="PHOSPHATE-BINDING PROTEIN PSTS"/>
    <property type="match status" value="1"/>
</dbReference>
<evidence type="ECO:0000256" key="1">
    <source>
        <dbReference type="ARBA" id="ARBA00022729"/>
    </source>
</evidence>